<dbReference type="Proteomes" id="UP001054252">
    <property type="component" value="Unassembled WGS sequence"/>
</dbReference>
<reference evidence="1 2" key="1">
    <citation type="journal article" date="2021" name="Commun. Biol.">
        <title>The genome of Shorea leprosula (Dipterocarpaceae) highlights the ecological relevance of drought in aseasonal tropical rainforests.</title>
        <authorList>
            <person name="Ng K.K.S."/>
            <person name="Kobayashi M.J."/>
            <person name="Fawcett J.A."/>
            <person name="Hatakeyama M."/>
            <person name="Paape T."/>
            <person name="Ng C.H."/>
            <person name="Ang C.C."/>
            <person name="Tnah L.H."/>
            <person name="Lee C.T."/>
            <person name="Nishiyama T."/>
            <person name="Sese J."/>
            <person name="O'Brien M.J."/>
            <person name="Copetti D."/>
            <person name="Mohd Noor M.I."/>
            <person name="Ong R.C."/>
            <person name="Putra M."/>
            <person name="Sireger I.Z."/>
            <person name="Indrioko S."/>
            <person name="Kosugi Y."/>
            <person name="Izuno A."/>
            <person name="Isagi Y."/>
            <person name="Lee S.L."/>
            <person name="Shimizu K.K."/>
        </authorList>
    </citation>
    <scope>NUCLEOTIDE SEQUENCE [LARGE SCALE GENOMIC DNA]</scope>
    <source>
        <strain evidence="1">214</strain>
    </source>
</reference>
<dbReference type="EMBL" id="BPVZ01000201">
    <property type="protein sequence ID" value="GKV46008.1"/>
    <property type="molecule type" value="Genomic_DNA"/>
</dbReference>
<comment type="caution">
    <text evidence="1">The sequence shown here is derived from an EMBL/GenBank/DDBJ whole genome shotgun (WGS) entry which is preliminary data.</text>
</comment>
<keyword evidence="2" id="KW-1185">Reference proteome</keyword>
<gene>
    <name evidence="1" type="ORF">SLEP1_g53031</name>
</gene>
<evidence type="ECO:0000313" key="1">
    <source>
        <dbReference type="EMBL" id="GKV46008.1"/>
    </source>
</evidence>
<evidence type="ECO:0000313" key="2">
    <source>
        <dbReference type="Proteomes" id="UP001054252"/>
    </source>
</evidence>
<name>A0AAV5MAW9_9ROSI</name>
<organism evidence="1 2">
    <name type="scientific">Rubroshorea leprosula</name>
    <dbReference type="NCBI Taxonomy" id="152421"/>
    <lineage>
        <taxon>Eukaryota</taxon>
        <taxon>Viridiplantae</taxon>
        <taxon>Streptophyta</taxon>
        <taxon>Embryophyta</taxon>
        <taxon>Tracheophyta</taxon>
        <taxon>Spermatophyta</taxon>
        <taxon>Magnoliopsida</taxon>
        <taxon>eudicotyledons</taxon>
        <taxon>Gunneridae</taxon>
        <taxon>Pentapetalae</taxon>
        <taxon>rosids</taxon>
        <taxon>malvids</taxon>
        <taxon>Malvales</taxon>
        <taxon>Dipterocarpaceae</taxon>
        <taxon>Rubroshorea</taxon>
    </lineage>
</organism>
<proteinExistence type="predicted"/>
<dbReference type="AlphaFoldDB" id="A0AAV5MAW9"/>
<sequence length="130" mass="14915">MGFIANPGNKRLSIEGMVFILKRSGYSSRASARILSFRRLPWRSTSESAKCSNWFWSLSPSNVMELSRLRFLGFATSMVFRAEIEPQDPAFYKEFQRSKEHPTTLHSPTTPFLLKHCSSCFLTPLPFMSI</sequence>
<accession>A0AAV5MAW9</accession>
<protein>
    <submittedName>
        <fullName evidence="1">Uncharacterized protein</fullName>
    </submittedName>
</protein>